<evidence type="ECO:0000256" key="2">
    <source>
        <dbReference type="ARBA" id="ARBA00021310"/>
    </source>
</evidence>
<dbReference type="PANTHER" id="PTHR33991">
    <property type="entry name" value="DNA REPAIR PROTEIN RECO"/>
    <property type="match status" value="1"/>
</dbReference>
<comment type="similarity">
    <text evidence="1 7">Belongs to the RecO family.</text>
</comment>
<dbReference type="SUPFAM" id="SSF50249">
    <property type="entry name" value="Nucleic acid-binding proteins"/>
    <property type="match status" value="1"/>
</dbReference>
<keyword evidence="5 7" id="KW-0234">DNA repair</keyword>
<gene>
    <name evidence="7" type="primary">recO</name>
    <name evidence="9" type="ORF">MMIC_P1552</name>
</gene>
<sequence length="225" mass="24892">MAELIDKALLVRRIPYSDTSLICHFFTEQHGRITLMARGARRPKSSFRASLEPLFDLKISWRPGRTGMGTLTDVQRGASLLQPAQVLDGQELLAIASRLFQEGDPHGFSELAASLHMLESSKQTQGLSVAVWHLLDQAGLLGDLQHCWHCSAEVPGTMFWQQGHLLCGDCGTGMEISAGLRKSITTVLNGGRIMLSGQYSRTWREIIRMVLNEQGIKATDSFKTV</sequence>
<dbReference type="EMBL" id="BDFD01000012">
    <property type="protein sequence ID" value="GAV20583.1"/>
    <property type="molecule type" value="Genomic_DNA"/>
</dbReference>
<evidence type="ECO:0000259" key="8">
    <source>
        <dbReference type="Pfam" id="PF11967"/>
    </source>
</evidence>
<comment type="function">
    <text evidence="7">Involved in DNA repair and RecF pathway recombination.</text>
</comment>
<dbReference type="Gene3D" id="2.40.50.140">
    <property type="entry name" value="Nucleic acid-binding proteins"/>
    <property type="match status" value="1"/>
</dbReference>
<dbReference type="RefSeq" id="WP_072659897.1">
    <property type="nucleotide sequence ID" value="NZ_BDFD01000012.1"/>
</dbReference>
<dbReference type="InterPro" id="IPR003717">
    <property type="entry name" value="RecO"/>
</dbReference>
<evidence type="ECO:0000256" key="4">
    <source>
        <dbReference type="ARBA" id="ARBA00023172"/>
    </source>
</evidence>
<dbReference type="GO" id="GO:0043590">
    <property type="term" value="C:bacterial nucleoid"/>
    <property type="evidence" value="ECO:0007669"/>
    <property type="project" value="TreeGrafter"/>
</dbReference>
<feature type="domain" description="DNA replication/recombination mediator RecO N-terminal" evidence="8">
    <location>
        <begin position="1"/>
        <end position="75"/>
    </location>
</feature>
<evidence type="ECO:0000313" key="10">
    <source>
        <dbReference type="Proteomes" id="UP000231632"/>
    </source>
</evidence>
<evidence type="ECO:0000256" key="6">
    <source>
        <dbReference type="ARBA" id="ARBA00033409"/>
    </source>
</evidence>
<dbReference type="Proteomes" id="UP000231632">
    <property type="component" value="Unassembled WGS sequence"/>
</dbReference>
<protein>
    <recommendedName>
        <fullName evidence="2 7">DNA repair protein RecO</fullName>
    </recommendedName>
    <alternativeName>
        <fullName evidence="6 7">Recombination protein O</fullName>
    </alternativeName>
</protein>
<evidence type="ECO:0000256" key="5">
    <source>
        <dbReference type="ARBA" id="ARBA00023204"/>
    </source>
</evidence>
<dbReference type="SUPFAM" id="SSF57863">
    <property type="entry name" value="ArfGap/RecO-like zinc finger"/>
    <property type="match status" value="1"/>
</dbReference>
<dbReference type="InterPro" id="IPR037278">
    <property type="entry name" value="ARFGAP/RecO"/>
</dbReference>
<keyword evidence="4 7" id="KW-0233">DNA recombination</keyword>
<evidence type="ECO:0000256" key="7">
    <source>
        <dbReference type="HAMAP-Rule" id="MF_00201"/>
    </source>
</evidence>
<dbReference type="Pfam" id="PF02565">
    <property type="entry name" value="RecO_C"/>
    <property type="match status" value="1"/>
</dbReference>
<dbReference type="InterPro" id="IPR012340">
    <property type="entry name" value="NA-bd_OB-fold"/>
</dbReference>
<keyword evidence="10" id="KW-1185">Reference proteome</keyword>
<dbReference type="GO" id="GO:0006302">
    <property type="term" value="P:double-strand break repair"/>
    <property type="evidence" value="ECO:0007669"/>
    <property type="project" value="TreeGrafter"/>
</dbReference>
<dbReference type="PANTHER" id="PTHR33991:SF1">
    <property type="entry name" value="DNA REPAIR PROTEIN RECO"/>
    <property type="match status" value="1"/>
</dbReference>
<proteinExistence type="inferred from homology"/>
<organism evidence="9 10">
    <name type="scientific">Mariprofundus micogutta</name>
    <dbReference type="NCBI Taxonomy" id="1921010"/>
    <lineage>
        <taxon>Bacteria</taxon>
        <taxon>Pseudomonadati</taxon>
        <taxon>Pseudomonadota</taxon>
        <taxon>Candidatius Mariprofundia</taxon>
        <taxon>Mariprofundales</taxon>
        <taxon>Mariprofundaceae</taxon>
        <taxon>Mariprofundus</taxon>
    </lineage>
</organism>
<dbReference type="STRING" id="1921010.MMIC_P1552"/>
<reference evidence="9 10" key="1">
    <citation type="journal article" date="2017" name="Arch. Microbiol.">
        <title>Mariprofundus micogutta sp. nov., a novel iron-oxidizing zetaproteobacterium isolated from a deep-sea hydrothermal field at the Bayonnaise knoll of the Izu-Ogasawara arc, and a description of Mariprofundales ord. nov. and Zetaproteobacteria classis nov.</title>
        <authorList>
            <person name="Makita H."/>
            <person name="Tanaka E."/>
            <person name="Mitsunobu S."/>
            <person name="Miyazaki M."/>
            <person name="Nunoura T."/>
            <person name="Uematsu K."/>
            <person name="Takaki Y."/>
            <person name="Nishi S."/>
            <person name="Shimamura S."/>
            <person name="Takai K."/>
        </authorList>
    </citation>
    <scope>NUCLEOTIDE SEQUENCE [LARGE SCALE GENOMIC DNA]</scope>
    <source>
        <strain evidence="9 10">ET2</strain>
    </source>
</reference>
<dbReference type="Gene3D" id="1.20.1440.120">
    <property type="entry name" value="Recombination protein O, C-terminal domain"/>
    <property type="match status" value="1"/>
</dbReference>
<evidence type="ECO:0000256" key="3">
    <source>
        <dbReference type="ARBA" id="ARBA00022763"/>
    </source>
</evidence>
<dbReference type="InterPro" id="IPR042242">
    <property type="entry name" value="RecO_C"/>
</dbReference>
<dbReference type="OrthoDB" id="9804792at2"/>
<dbReference type="NCBIfam" id="TIGR00613">
    <property type="entry name" value="reco"/>
    <property type="match status" value="1"/>
</dbReference>
<dbReference type="Pfam" id="PF11967">
    <property type="entry name" value="RecO_N"/>
    <property type="match status" value="1"/>
</dbReference>
<dbReference type="InterPro" id="IPR022572">
    <property type="entry name" value="DNA_rep/recomb_RecO_N"/>
</dbReference>
<accession>A0A1L8CNX2</accession>
<evidence type="ECO:0000313" key="9">
    <source>
        <dbReference type="EMBL" id="GAV20583.1"/>
    </source>
</evidence>
<dbReference type="AlphaFoldDB" id="A0A1L8CNX2"/>
<dbReference type="GO" id="GO:0006310">
    <property type="term" value="P:DNA recombination"/>
    <property type="evidence" value="ECO:0007669"/>
    <property type="project" value="UniProtKB-UniRule"/>
</dbReference>
<evidence type="ECO:0000256" key="1">
    <source>
        <dbReference type="ARBA" id="ARBA00007452"/>
    </source>
</evidence>
<dbReference type="HAMAP" id="MF_00201">
    <property type="entry name" value="RecO"/>
    <property type="match status" value="1"/>
</dbReference>
<name>A0A1L8CNX2_9PROT</name>
<keyword evidence="3 7" id="KW-0227">DNA damage</keyword>
<comment type="caution">
    <text evidence="9">The sequence shown here is derived from an EMBL/GenBank/DDBJ whole genome shotgun (WGS) entry which is preliminary data.</text>
</comment>